<sequence>MESSDSEDEGDGAENQGGSQMDRLIREEDYYRFVNNLSEGDYKLMRDNSLLGIPGECTEEELLRRLQLVKDNSPQNSNENPGGRDSSDDVSSGDSVIDWLNNVRQTENMTGDQRENQFWSEENQNNPDGEDFILYLERNGNHNNESPDRENEYAPSITLHETENTEDSQSQMENLPPSESTFTRTFRWEQNTTEASVEASTSRGQRRARSRSPDHRRTRARIESRSPPNPVSEISQGFPLRLRSWTLYELLRSEIVRSSAAQHQETSRQQVTRPDLQNRDPFVTSEMGNTVQEESSSDTTSIGESWGSRPMDPTLLSDPEEGRVQSTNSYQEDSIAAGTQLTSERPNNTDTVESEGEELSHTSSHSEQPDRIPFHQTRRYFLHRFLSAPFDDIPFSAIQNTSEQTMTGFSDSSNLVDSDIDLAPNVSPPSLNIERAESPNGRDGSGNSSSSDVNEIPNYFHSSSPLISSSSSNYVSSSSSTPMSSSSSSENISEISSLLFEGSDHRSESGLSENTTESRPMTPVMFDESDSWTSLHLDQFFLFEEDQHQSTGLTKAQIDNLAITSFGENDALKSCSVCIIEFTEGNRIRKLPCSHEYHVHCIDRWLSENTTCPICRREVVVPDERENPN</sequence>
<feature type="region of interest" description="Disordered" evidence="13">
    <location>
        <begin position="503"/>
        <end position="524"/>
    </location>
</feature>
<feature type="compositionally biased region" description="Polar residues" evidence="13">
    <location>
        <begin position="188"/>
        <end position="203"/>
    </location>
</feature>
<protein>
    <recommendedName>
        <fullName evidence="4">RING-type E3 ubiquitin transferase</fullName>
        <ecNumber evidence="4">2.3.2.27</ecNumber>
    </recommendedName>
</protein>
<name>A0A8J5ZWN5_GALPY</name>
<evidence type="ECO:0000256" key="13">
    <source>
        <dbReference type="SAM" id="MobiDB-lite"/>
    </source>
</evidence>
<proteinExistence type="inferred from homology"/>
<feature type="compositionally biased region" description="Low complexity" evidence="13">
    <location>
        <begin position="438"/>
        <end position="452"/>
    </location>
</feature>
<dbReference type="GO" id="GO:0060816">
    <property type="term" value="P:random inactivation of X chromosome"/>
    <property type="evidence" value="ECO:0007669"/>
    <property type="project" value="TreeGrafter"/>
</dbReference>
<evidence type="ECO:0000256" key="11">
    <source>
        <dbReference type="ARBA" id="ARBA00038418"/>
    </source>
</evidence>
<dbReference type="OrthoDB" id="8062037at2759"/>
<keyword evidence="16" id="KW-1185">Reference proteome</keyword>
<evidence type="ECO:0000256" key="7">
    <source>
        <dbReference type="ARBA" id="ARBA00022771"/>
    </source>
</evidence>
<dbReference type="Proteomes" id="UP000700334">
    <property type="component" value="Unassembled WGS sequence"/>
</dbReference>
<gene>
    <name evidence="15" type="ORF">J0S82_001564</name>
</gene>
<feature type="compositionally biased region" description="Polar residues" evidence="13">
    <location>
        <begin position="259"/>
        <end position="272"/>
    </location>
</feature>
<dbReference type="InterPro" id="IPR001841">
    <property type="entry name" value="Znf_RING"/>
</dbReference>
<feature type="compositionally biased region" description="Polar residues" evidence="13">
    <location>
        <begin position="286"/>
        <end position="303"/>
    </location>
</feature>
<feature type="region of interest" description="Disordered" evidence="13">
    <location>
        <begin position="419"/>
        <end position="489"/>
    </location>
</feature>
<feature type="region of interest" description="Disordered" evidence="13">
    <location>
        <begin position="258"/>
        <end position="372"/>
    </location>
</feature>
<evidence type="ECO:0000313" key="16">
    <source>
        <dbReference type="Proteomes" id="UP000700334"/>
    </source>
</evidence>
<dbReference type="GO" id="GO:0061630">
    <property type="term" value="F:ubiquitin protein ligase activity"/>
    <property type="evidence" value="ECO:0007669"/>
    <property type="project" value="UniProtKB-EC"/>
</dbReference>
<dbReference type="PANTHER" id="PTHR45931:SF1">
    <property type="entry name" value="RING-TYPE DOMAIN-CONTAINING PROTEIN"/>
    <property type="match status" value="1"/>
</dbReference>
<comment type="pathway">
    <text evidence="3">Protein modification; protein ubiquitination.</text>
</comment>
<evidence type="ECO:0000256" key="12">
    <source>
        <dbReference type="PROSITE-ProRule" id="PRU00175"/>
    </source>
</evidence>
<feature type="compositionally biased region" description="Polar residues" evidence="13">
    <location>
        <begin position="509"/>
        <end position="519"/>
    </location>
</feature>
<feature type="region of interest" description="Disordered" evidence="13">
    <location>
        <begin position="1"/>
        <end position="25"/>
    </location>
</feature>
<dbReference type="EC" id="2.3.2.27" evidence="4"/>
<dbReference type="GO" id="GO:0006511">
    <property type="term" value="P:ubiquitin-dependent protein catabolic process"/>
    <property type="evidence" value="ECO:0007669"/>
    <property type="project" value="TreeGrafter"/>
</dbReference>
<evidence type="ECO:0000256" key="3">
    <source>
        <dbReference type="ARBA" id="ARBA00004906"/>
    </source>
</evidence>
<feature type="compositionally biased region" description="Acidic residues" evidence="13">
    <location>
        <begin position="1"/>
        <end position="12"/>
    </location>
</feature>
<keyword evidence="5" id="KW-0808">Transferase</keyword>
<keyword evidence="7 12" id="KW-0863">Zinc-finger</keyword>
<feature type="compositionally biased region" description="Polar residues" evidence="13">
    <location>
        <begin position="107"/>
        <end position="127"/>
    </location>
</feature>
<feature type="compositionally biased region" description="Polar residues" evidence="13">
    <location>
        <begin position="71"/>
        <end position="80"/>
    </location>
</feature>
<dbReference type="SUPFAM" id="SSF57850">
    <property type="entry name" value="RING/U-box"/>
    <property type="match status" value="1"/>
</dbReference>
<feature type="domain" description="RING-type" evidence="14">
    <location>
        <begin position="575"/>
        <end position="616"/>
    </location>
</feature>
<feature type="compositionally biased region" description="Polar residues" evidence="13">
    <location>
        <begin position="324"/>
        <end position="351"/>
    </location>
</feature>
<dbReference type="PROSITE" id="PS50089">
    <property type="entry name" value="ZF_RING_2"/>
    <property type="match status" value="1"/>
</dbReference>
<evidence type="ECO:0000256" key="6">
    <source>
        <dbReference type="ARBA" id="ARBA00022723"/>
    </source>
</evidence>
<reference evidence="15" key="1">
    <citation type="journal article" date="2021" name="Evol. Appl.">
        <title>The genome of the Pyrenean desman and the effects of bottlenecks and inbreeding on the genomic landscape of an endangered species.</title>
        <authorList>
            <person name="Escoda L."/>
            <person name="Castresana J."/>
        </authorList>
    </citation>
    <scope>NUCLEOTIDE SEQUENCE</scope>
    <source>
        <strain evidence="15">IBE-C5619</strain>
    </source>
</reference>
<feature type="compositionally biased region" description="Low complexity" evidence="13">
    <location>
        <begin position="462"/>
        <end position="489"/>
    </location>
</feature>
<evidence type="ECO:0000256" key="1">
    <source>
        <dbReference type="ARBA" id="ARBA00000900"/>
    </source>
</evidence>
<organism evidence="15 16">
    <name type="scientific">Galemys pyrenaicus</name>
    <name type="common">Iberian desman</name>
    <name type="synonym">Pyrenean desman</name>
    <dbReference type="NCBI Taxonomy" id="202257"/>
    <lineage>
        <taxon>Eukaryota</taxon>
        <taxon>Metazoa</taxon>
        <taxon>Chordata</taxon>
        <taxon>Craniata</taxon>
        <taxon>Vertebrata</taxon>
        <taxon>Euteleostomi</taxon>
        <taxon>Mammalia</taxon>
        <taxon>Eutheria</taxon>
        <taxon>Laurasiatheria</taxon>
        <taxon>Eulipotyphla</taxon>
        <taxon>Talpidae</taxon>
        <taxon>Galemys</taxon>
    </lineage>
</organism>
<dbReference type="Gene3D" id="3.30.40.10">
    <property type="entry name" value="Zinc/RING finger domain, C3HC4 (zinc finger)"/>
    <property type="match status" value="1"/>
</dbReference>
<dbReference type="GO" id="GO:0005634">
    <property type="term" value="C:nucleus"/>
    <property type="evidence" value="ECO:0007669"/>
    <property type="project" value="UniProtKB-SubCell"/>
</dbReference>
<dbReference type="Pfam" id="PF13639">
    <property type="entry name" value="zf-RING_2"/>
    <property type="match status" value="1"/>
</dbReference>
<dbReference type="FunFam" id="3.30.40.10:FF:000054">
    <property type="entry name" value="E3 ubiquitin-protein ligase RLIM isoform X1"/>
    <property type="match status" value="1"/>
</dbReference>
<evidence type="ECO:0000313" key="15">
    <source>
        <dbReference type="EMBL" id="KAG8508062.1"/>
    </source>
</evidence>
<evidence type="ECO:0000256" key="5">
    <source>
        <dbReference type="ARBA" id="ARBA00022679"/>
    </source>
</evidence>
<dbReference type="Pfam" id="PF25914">
    <property type="entry name" value="RNF6_N"/>
    <property type="match status" value="1"/>
</dbReference>
<dbReference type="GO" id="GO:0016567">
    <property type="term" value="P:protein ubiquitination"/>
    <property type="evidence" value="ECO:0007669"/>
    <property type="project" value="TreeGrafter"/>
</dbReference>
<evidence type="ECO:0000256" key="9">
    <source>
        <dbReference type="ARBA" id="ARBA00022833"/>
    </source>
</evidence>
<keyword evidence="8" id="KW-0833">Ubl conjugation pathway</keyword>
<evidence type="ECO:0000256" key="4">
    <source>
        <dbReference type="ARBA" id="ARBA00012483"/>
    </source>
</evidence>
<dbReference type="PANTHER" id="PTHR45931">
    <property type="entry name" value="SI:CH211-59O9.10"/>
    <property type="match status" value="1"/>
</dbReference>
<evidence type="ECO:0000256" key="2">
    <source>
        <dbReference type="ARBA" id="ARBA00004123"/>
    </source>
</evidence>
<feature type="compositionally biased region" description="Basic and acidic residues" evidence="13">
    <location>
        <begin position="211"/>
        <end position="224"/>
    </location>
</feature>
<accession>A0A8J5ZWN5</accession>
<comment type="caution">
    <text evidence="15">The sequence shown here is derived from an EMBL/GenBank/DDBJ whole genome shotgun (WGS) entry which is preliminary data.</text>
</comment>
<comment type="subcellular location">
    <subcellularLocation>
        <location evidence="2">Nucleus</location>
    </subcellularLocation>
</comment>
<comment type="similarity">
    <text evidence="11">Belongs to the RNF12 family.</text>
</comment>
<keyword evidence="6" id="KW-0479">Metal-binding</keyword>
<feature type="region of interest" description="Disordered" evidence="13">
    <location>
        <begin position="188"/>
        <end position="235"/>
    </location>
</feature>
<dbReference type="GO" id="GO:0008270">
    <property type="term" value="F:zinc ion binding"/>
    <property type="evidence" value="ECO:0007669"/>
    <property type="project" value="UniProtKB-KW"/>
</dbReference>
<evidence type="ECO:0000256" key="10">
    <source>
        <dbReference type="ARBA" id="ARBA00023242"/>
    </source>
</evidence>
<comment type="catalytic activity">
    <reaction evidence="1">
        <text>S-ubiquitinyl-[E2 ubiquitin-conjugating enzyme]-L-cysteine + [acceptor protein]-L-lysine = [E2 ubiquitin-conjugating enzyme]-L-cysteine + N(6)-ubiquitinyl-[acceptor protein]-L-lysine.</text>
        <dbReference type="EC" id="2.3.2.27"/>
    </reaction>
</comment>
<dbReference type="InterPro" id="IPR058896">
    <property type="entry name" value="RNF6/12_N"/>
</dbReference>
<dbReference type="InterPro" id="IPR013083">
    <property type="entry name" value="Znf_RING/FYVE/PHD"/>
</dbReference>
<feature type="region of interest" description="Disordered" evidence="13">
    <location>
        <begin position="71"/>
        <end position="95"/>
    </location>
</feature>
<evidence type="ECO:0000256" key="8">
    <source>
        <dbReference type="ARBA" id="ARBA00022786"/>
    </source>
</evidence>
<keyword evidence="10" id="KW-0539">Nucleus</keyword>
<keyword evidence="9" id="KW-0862">Zinc</keyword>
<dbReference type="AlphaFoldDB" id="A0A8J5ZWN5"/>
<dbReference type="SMART" id="SM00184">
    <property type="entry name" value="RING"/>
    <property type="match status" value="1"/>
</dbReference>
<dbReference type="EMBL" id="JAGFMF010012069">
    <property type="protein sequence ID" value="KAG8508062.1"/>
    <property type="molecule type" value="Genomic_DNA"/>
</dbReference>
<evidence type="ECO:0000259" key="14">
    <source>
        <dbReference type="PROSITE" id="PS50089"/>
    </source>
</evidence>
<feature type="region of interest" description="Disordered" evidence="13">
    <location>
        <begin position="107"/>
        <end position="130"/>
    </location>
</feature>
<dbReference type="InterPro" id="IPR051834">
    <property type="entry name" value="RING_finger_E3_ligase"/>
</dbReference>